<keyword evidence="4" id="KW-1185">Reference proteome</keyword>
<evidence type="ECO:0000259" key="1">
    <source>
        <dbReference type="Pfam" id="PF07075"/>
    </source>
</evidence>
<dbReference type="Pfam" id="PF07075">
    <property type="entry name" value="NamZ_N"/>
    <property type="match status" value="1"/>
</dbReference>
<dbReference type="KEGG" id="vgu:HYG85_13605"/>
<feature type="domain" description="Peptidoglycan beta-N-acetylmuramidase NamZ N-terminal" evidence="1">
    <location>
        <begin position="24"/>
        <end position="223"/>
    </location>
</feature>
<dbReference type="Proteomes" id="UP000677305">
    <property type="component" value="Chromosome"/>
</dbReference>
<dbReference type="InterPro" id="IPR048502">
    <property type="entry name" value="NamZ_N"/>
</dbReference>
<evidence type="ECO:0000259" key="2">
    <source>
        <dbReference type="Pfam" id="PF20732"/>
    </source>
</evidence>
<dbReference type="RefSeq" id="WP_212690137.1">
    <property type="nucleotide sequence ID" value="NZ_CP058561.1"/>
</dbReference>
<dbReference type="EMBL" id="CP058561">
    <property type="protein sequence ID" value="QUH29890.1"/>
    <property type="molecule type" value="Genomic_DNA"/>
</dbReference>
<dbReference type="PANTHER" id="PTHR42915:SF1">
    <property type="entry name" value="PEPTIDOGLYCAN BETA-N-ACETYLMURAMIDASE NAMZ"/>
    <property type="match status" value="1"/>
</dbReference>
<evidence type="ECO:0000313" key="3">
    <source>
        <dbReference type="EMBL" id="QUH29890.1"/>
    </source>
</evidence>
<gene>
    <name evidence="3" type="ORF">HYG85_13605</name>
</gene>
<reference evidence="3 4" key="1">
    <citation type="submission" date="2020-07" db="EMBL/GenBank/DDBJ databases">
        <title>Vallitalea guaymasensis genome.</title>
        <authorList>
            <person name="Postec A."/>
        </authorList>
    </citation>
    <scope>NUCLEOTIDE SEQUENCE [LARGE SCALE GENOMIC DNA]</scope>
    <source>
        <strain evidence="3 4">Ra1766G1</strain>
    </source>
</reference>
<dbReference type="InterPro" id="IPR048503">
    <property type="entry name" value="NamZ_C"/>
</dbReference>
<dbReference type="PIRSF" id="PIRSF016719">
    <property type="entry name" value="UCP016719"/>
    <property type="match status" value="1"/>
</dbReference>
<sequence>MNIKVKNGIDNINNINNLLKGKKIGLITNPTGVDKNLEATIDIIDRDYNLCCLYSPEHGVRGNVQAGAKVESYMDEDTNIPVYSLYGKNKRLSSEMLKDIDIVIFDIQDVGARFYTYLYTMTYAMEGCREKGIPFVVLDRINPLGGTKVEGTLLDERFQSFVGKYSMPTRYALTIGEFAKLINEQKKIDCDLTVVPCTGWKREMYYDETDLQWIMPSPNIPTIQSALVYIGTCVFEGTNVSEGRGTTKPFEIIGAPWLDTKKVIHAMNEKRLKGVKFRQTYFKPTFSKYKDMDCKGIQIHVMDRNSFEPFKTGLYLLDEIKNSNKEFEWLKPFKEGGHHFIDLLLGTDEIRKKEFDAEEFIEKQRKKIMDFDKVLKKYYLYR</sequence>
<feature type="domain" description="Peptidoglycan beta-N-acetylmuramidase NamZ C-terminal" evidence="2">
    <location>
        <begin position="227"/>
        <end position="381"/>
    </location>
</feature>
<name>A0A8J8SCY5_9FIRM</name>
<accession>A0A8J8SCY5</accession>
<dbReference type="Gene3D" id="3.40.50.12170">
    <property type="entry name" value="Uncharacterised protein PF07075, DUF1343"/>
    <property type="match status" value="1"/>
</dbReference>
<dbReference type="Gene3D" id="3.90.1150.140">
    <property type="match status" value="1"/>
</dbReference>
<protein>
    <submittedName>
        <fullName evidence="3">DUF1343 domain-containing protein</fullName>
    </submittedName>
</protein>
<proteinExistence type="predicted"/>
<dbReference type="GO" id="GO:0033922">
    <property type="term" value="F:peptidoglycan beta-N-acetylmuramidase activity"/>
    <property type="evidence" value="ECO:0007669"/>
    <property type="project" value="InterPro"/>
</dbReference>
<organism evidence="3 4">
    <name type="scientific">Vallitalea guaymasensis</name>
    <dbReference type="NCBI Taxonomy" id="1185412"/>
    <lineage>
        <taxon>Bacteria</taxon>
        <taxon>Bacillati</taxon>
        <taxon>Bacillota</taxon>
        <taxon>Clostridia</taxon>
        <taxon>Lachnospirales</taxon>
        <taxon>Vallitaleaceae</taxon>
        <taxon>Vallitalea</taxon>
    </lineage>
</organism>
<evidence type="ECO:0000313" key="4">
    <source>
        <dbReference type="Proteomes" id="UP000677305"/>
    </source>
</evidence>
<dbReference type="InterPro" id="IPR008302">
    <property type="entry name" value="NamZ"/>
</dbReference>
<dbReference type="Pfam" id="PF20732">
    <property type="entry name" value="NamZ_C"/>
    <property type="match status" value="1"/>
</dbReference>
<dbReference type="PANTHER" id="PTHR42915">
    <property type="entry name" value="HYPOTHETICAL 460 KDA PROTEIN IN FEUA-SIGW INTERGENIC REGION [PRECURSOR]"/>
    <property type="match status" value="1"/>
</dbReference>
<dbReference type="AlphaFoldDB" id="A0A8J8SCY5"/>